<comment type="catalytic activity">
    <reaction evidence="15">
        <text>L-tyrosyl-[protein] + ATP = O-phospho-L-tyrosyl-[protein] + ADP + H(+)</text>
        <dbReference type="Rhea" id="RHEA:10596"/>
        <dbReference type="Rhea" id="RHEA-COMP:10136"/>
        <dbReference type="Rhea" id="RHEA-COMP:20101"/>
        <dbReference type="ChEBI" id="CHEBI:15378"/>
        <dbReference type="ChEBI" id="CHEBI:30616"/>
        <dbReference type="ChEBI" id="CHEBI:46858"/>
        <dbReference type="ChEBI" id="CHEBI:61978"/>
        <dbReference type="ChEBI" id="CHEBI:456216"/>
        <dbReference type="EC" id="2.7.10.2"/>
    </reaction>
</comment>
<comment type="subcellular location">
    <subcellularLocation>
        <location evidence="1">Cell inner membrane</location>
        <topology evidence="1">Multi-pass membrane protein</topology>
    </subcellularLocation>
</comment>
<keyword evidence="14" id="KW-0829">Tyrosine-protein kinase</keyword>
<feature type="domain" description="AAA" evidence="18">
    <location>
        <begin position="599"/>
        <end position="743"/>
    </location>
</feature>
<reference evidence="20 21" key="1">
    <citation type="submission" date="2023-03" db="EMBL/GenBank/DDBJ databases">
        <title>Description of Hydrogenimonas sp. ISO32.</title>
        <authorList>
            <person name="Mino S."/>
            <person name="Fukazawa S."/>
            <person name="Sawabe T."/>
        </authorList>
    </citation>
    <scope>NUCLEOTIDE SEQUENCE [LARGE SCALE GENOMIC DNA]</scope>
    <source>
        <strain evidence="20 21">ISO32</strain>
    </source>
</reference>
<dbReference type="RefSeq" id="WP_286336478.1">
    <property type="nucleotide sequence ID" value="NZ_AP027370.1"/>
</dbReference>
<comment type="similarity">
    <text evidence="2">Belongs to the CpsD/CapB family.</text>
</comment>
<evidence type="ECO:0000256" key="7">
    <source>
        <dbReference type="ARBA" id="ARBA00022679"/>
    </source>
</evidence>
<dbReference type="SUPFAM" id="SSF52540">
    <property type="entry name" value="P-loop containing nucleoside triphosphate hydrolases"/>
    <property type="match status" value="1"/>
</dbReference>
<evidence type="ECO:0000256" key="4">
    <source>
        <dbReference type="ARBA" id="ARBA00011903"/>
    </source>
</evidence>
<evidence type="ECO:0000256" key="8">
    <source>
        <dbReference type="ARBA" id="ARBA00022692"/>
    </source>
</evidence>
<protein>
    <recommendedName>
        <fullName evidence="4">non-specific protein-tyrosine kinase</fullName>
        <ecNumber evidence="4">2.7.10.2</ecNumber>
    </recommendedName>
</protein>
<feature type="transmembrane region" description="Helical" evidence="16">
    <location>
        <begin position="31"/>
        <end position="50"/>
    </location>
</feature>
<dbReference type="NCBIfam" id="TIGR01007">
    <property type="entry name" value="eps_fam"/>
    <property type="match status" value="1"/>
</dbReference>
<proteinExistence type="inferred from homology"/>
<dbReference type="EC" id="2.7.10.2" evidence="4"/>
<keyword evidence="12 16" id="KW-1133">Transmembrane helix</keyword>
<evidence type="ECO:0000313" key="20">
    <source>
        <dbReference type="EMBL" id="BDY13528.1"/>
    </source>
</evidence>
<evidence type="ECO:0000256" key="6">
    <source>
        <dbReference type="ARBA" id="ARBA00022519"/>
    </source>
</evidence>
<comment type="similarity">
    <text evidence="3">Belongs to the etk/wzc family.</text>
</comment>
<evidence type="ECO:0000259" key="17">
    <source>
        <dbReference type="Pfam" id="PF02706"/>
    </source>
</evidence>
<keyword evidence="21" id="KW-1185">Reference proteome</keyword>
<evidence type="ECO:0000256" key="2">
    <source>
        <dbReference type="ARBA" id="ARBA00007316"/>
    </source>
</evidence>
<dbReference type="Proteomes" id="UP001321445">
    <property type="component" value="Chromosome"/>
</dbReference>
<dbReference type="InterPro" id="IPR025669">
    <property type="entry name" value="AAA_dom"/>
</dbReference>
<evidence type="ECO:0000256" key="11">
    <source>
        <dbReference type="ARBA" id="ARBA00022840"/>
    </source>
</evidence>
<evidence type="ECO:0000256" key="14">
    <source>
        <dbReference type="ARBA" id="ARBA00023137"/>
    </source>
</evidence>
<organism evidence="20 21">
    <name type="scientific">Hydrogenimonas cancrithermarum</name>
    <dbReference type="NCBI Taxonomy" id="2993563"/>
    <lineage>
        <taxon>Bacteria</taxon>
        <taxon>Pseudomonadati</taxon>
        <taxon>Campylobacterota</taxon>
        <taxon>Epsilonproteobacteria</taxon>
        <taxon>Campylobacterales</taxon>
        <taxon>Hydrogenimonadaceae</taxon>
        <taxon>Hydrogenimonas</taxon>
    </lineage>
</organism>
<keyword evidence="10 20" id="KW-0418">Kinase</keyword>
<dbReference type="Pfam" id="PF13614">
    <property type="entry name" value="AAA_31"/>
    <property type="match status" value="1"/>
</dbReference>
<feature type="domain" description="Tyrosine-protein kinase G-rich" evidence="19">
    <location>
        <begin position="452"/>
        <end position="530"/>
    </location>
</feature>
<evidence type="ECO:0000256" key="5">
    <source>
        <dbReference type="ARBA" id="ARBA00022475"/>
    </source>
</evidence>
<keyword evidence="8 16" id="KW-0812">Transmembrane</keyword>
<gene>
    <name evidence="20" type="ORF">HCR_18400</name>
</gene>
<dbReference type="EMBL" id="AP027370">
    <property type="protein sequence ID" value="BDY13528.1"/>
    <property type="molecule type" value="Genomic_DNA"/>
</dbReference>
<evidence type="ECO:0000259" key="18">
    <source>
        <dbReference type="Pfam" id="PF13614"/>
    </source>
</evidence>
<keyword evidence="5" id="KW-1003">Cell membrane</keyword>
<keyword evidence="9" id="KW-0547">Nucleotide-binding</keyword>
<dbReference type="InterPro" id="IPR003856">
    <property type="entry name" value="LPS_length_determ_N"/>
</dbReference>
<keyword evidence="6" id="KW-0997">Cell inner membrane</keyword>
<keyword evidence="7" id="KW-0808">Transferase</keyword>
<accession>A0ABN6WX08</accession>
<evidence type="ECO:0000256" key="13">
    <source>
        <dbReference type="ARBA" id="ARBA00023136"/>
    </source>
</evidence>
<keyword evidence="11" id="KW-0067">ATP-binding</keyword>
<name>A0ABN6WX08_9BACT</name>
<dbReference type="CDD" id="cd05387">
    <property type="entry name" value="BY-kinase"/>
    <property type="match status" value="1"/>
</dbReference>
<evidence type="ECO:0000256" key="16">
    <source>
        <dbReference type="SAM" id="Phobius"/>
    </source>
</evidence>
<dbReference type="Pfam" id="PF13807">
    <property type="entry name" value="GNVR"/>
    <property type="match status" value="1"/>
</dbReference>
<dbReference type="InterPro" id="IPR027417">
    <property type="entry name" value="P-loop_NTPase"/>
</dbReference>
<evidence type="ECO:0000256" key="1">
    <source>
        <dbReference type="ARBA" id="ARBA00004429"/>
    </source>
</evidence>
<evidence type="ECO:0000256" key="15">
    <source>
        <dbReference type="ARBA" id="ARBA00051245"/>
    </source>
</evidence>
<dbReference type="InterPro" id="IPR005702">
    <property type="entry name" value="Wzc-like_C"/>
</dbReference>
<evidence type="ECO:0000256" key="9">
    <source>
        <dbReference type="ARBA" id="ARBA00022741"/>
    </source>
</evidence>
<evidence type="ECO:0000256" key="10">
    <source>
        <dbReference type="ARBA" id="ARBA00022777"/>
    </source>
</evidence>
<dbReference type="Pfam" id="PF02706">
    <property type="entry name" value="Wzz"/>
    <property type="match status" value="1"/>
</dbReference>
<dbReference type="PANTHER" id="PTHR32309">
    <property type="entry name" value="TYROSINE-PROTEIN KINASE"/>
    <property type="match status" value="1"/>
</dbReference>
<feature type="domain" description="Polysaccharide chain length determinant N-terminal" evidence="17">
    <location>
        <begin position="15"/>
        <end position="107"/>
    </location>
</feature>
<dbReference type="Gene3D" id="3.40.50.300">
    <property type="entry name" value="P-loop containing nucleotide triphosphate hydrolases"/>
    <property type="match status" value="1"/>
</dbReference>
<dbReference type="GO" id="GO:0016301">
    <property type="term" value="F:kinase activity"/>
    <property type="evidence" value="ECO:0007669"/>
    <property type="project" value="UniProtKB-KW"/>
</dbReference>
<evidence type="ECO:0000256" key="12">
    <source>
        <dbReference type="ARBA" id="ARBA00022989"/>
    </source>
</evidence>
<evidence type="ECO:0000313" key="21">
    <source>
        <dbReference type="Proteomes" id="UP001321445"/>
    </source>
</evidence>
<evidence type="ECO:0000259" key="19">
    <source>
        <dbReference type="Pfam" id="PF13807"/>
    </source>
</evidence>
<dbReference type="InterPro" id="IPR032807">
    <property type="entry name" value="GNVR"/>
</dbReference>
<dbReference type="PANTHER" id="PTHR32309:SF13">
    <property type="entry name" value="FERRIC ENTEROBACTIN TRANSPORT PROTEIN FEPE"/>
    <property type="match status" value="1"/>
</dbReference>
<keyword evidence="13 16" id="KW-0472">Membrane</keyword>
<dbReference type="InterPro" id="IPR050445">
    <property type="entry name" value="Bact_polysacc_biosynth/exp"/>
</dbReference>
<sequence length="782" mass="87778">MEIAKKSSVAPVEPEEIDIKELFRTVGRYKWSILFITLIFLVGASVYAYFAPNVYKATTTMKISTEMAKNAGGDFMSAALGGGNVNLDDEFALMKSRFLAQKALDDLDIGTRYFTIEHYKKKELYKDSPFVISAEFIDPVFYGHEIQLLPVDQSHFRLYTKPTLKEKIYYKIYKYFNLPVQPLIDYDQIHEYGKKISTPWFVINIQKVYDLKDQVYSFSIVPNKNMYGFIQGGIDAAPISNFGSIVEVSFQDTVPMRAKDIVEAIVNAYNEEKIRLKTESANRTLNFIDSQLKAIHQTLKKSASKLQSFKATHVVMDIGAKAGTTTAKLSELEAKVYEINTQINILDNLLNYIKSNKDIKGLDVSSAQLVGPVISNLIVKLQEAASLRSTLLVDFTELHPDVIKVTEQINRLKSMLIESIKSTLNGLKIRKSSLIKLINESKAALRALPKEEQQLAQLTRDFMVNEKIYSFLLQKRAETAIVEASKVSEIQILDPALVPGSPIKPKRSQIVLIGLLIGLVLGLLQAFVRKLLDNSIKSVEDIEKLTSLPVYGVVPDIKSKKMKSAYLESLRVIRTNLEFLGIGNKSKVVTVTSSIPQEGKTTTTVELSKIIAKSGKRVIVLDLDMRRSKLHELLKMPNKEGMSTLLAGKVGLKEAIQHSREENLDVITSGPMPPNPSELLMSDAFKRVIATLRNEYDYVMLDSPPIGLVADAMIVMRMSDINLIVLRANYSKKDFLKNINRFVEEHELKAGIVLNGVKTEARSGAYGFGYGYNYGYSNNYYS</sequence>
<evidence type="ECO:0000256" key="3">
    <source>
        <dbReference type="ARBA" id="ARBA00008883"/>
    </source>
</evidence>